<dbReference type="EMBL" id="JAXIVS010000022">
    <property type="protein sequence ID" value="MDY7232673.1"/>
    <property type="molecule type" value="Genomic_DNA"/>
</dbReference>
<comment type="similarity">
    <text evidence="2">Belongs to the fucolectin family.</text>
</comment>
<evidence type="ECO:0000256" key="3">
    <source>
        <dbReference type="ARBA" id="ARBA00011233"/>
    </source>
</evidence>
<organism evidence="10 11">
    <name type="scientific">Hyalangium rubrum</name>
    <dbReference type="NCBI Taxonomy" id="3103134"/>
    <lineage>
        <taxon>Bacteria</taxon>
        <taxon>Pseudomonadati</taxon>
        <taxon>Myxococcota</taxon>
        <taxon>Myxococcia</taxon>
        <taxon>Myxococcales</taxon>
        <taxon>Cystobacterineae</taxon>
        <taxon>Archangiaceae</taxon>
        <taxon>Hyalangium</taxon>
    </lineage>
</organism>
<dbReference type="InterPro" id="IPR051941">
    <property type="entry name" value="BG_Antigen-Binding_Lectin"/>
</dbReference>
<evidence type="ECO:0000259" key="9">
    <source>
        <dbReference type="SMART" id="SM00607"/>
    </source>
</evidence>
<evidence type="ECO:0000313" key="11">
    <source>
        <dbReference type="Proteomes" id="UP001291309"/>
    </source>
</evidence>
<evidence type="ECO:0000256" key="6">
    <source>
        <dbReference type="ARBA" id="ARBA00022837"/>
    </source>
</evidence>
<dbReference type="Pfam" id="PF22633">
    <property type="entry name" value="F5_F8_type_C_2"/>
    <property type="match status" value="1"/>
</dbReference>
<evidence type="ECO:0000256" key="4">
    <source>
        <dbReference type="ARBA" id="ARBA00022723"/>
    </source>
</evidence>
<dbReference type="InterPro" id="IPR028994">
    <property type="entry name" value="Integrin_alpha_N"/>
</dbReference>
<dbReference type="RefSeq" id="WP_321551387.1">
    <property type="nucleotide sequence ID" value="NZ_JAXIVS010000022.1"/>
</dbReference>
<sequence>MKWKNVRGIGKALLSLPLMGLMACGQGLPEEAAARSAAPEPSAGPSQGAGLLARLAAASDCSINPFGARLMLGGEFEPFVAFRYPREPVNHMADTTPYVTMLDRVVSSPSNEYLTEQWMYSDASNGRYYTQAHDATAADLNGDGRDELVQAFRDADQRIQILSMSNAGTGTPSVSTWTTLPGTQIFRDIRWMATTAGNLDRSSNLDEELSFGFVRPNGLFDIYMLDGNSAGGIAQAAGQFQGWWKPSLSEASRVNVKYLGVASGDLDGDSYNDEIVVAFLDAEQMVQLIVLKYQQGYTNENKALNYKEIASARFMPNAPLTGDLRVAVGNIDGGFRDEIVVAAGVVDADVRMNTQLQLRTFKLAFDTTGAVIGLTPYSAWDQHFNFDSLALAVGDTDRDGLDEIALAFRGYESTLSSGSRTVTVGYGFNALTLDAEYNTLLIHNHLFDTADYRTGTEFRNLSLAVGDLDKDGYQDLVASFKDNQNYLQTVRLADMDSPGSGLRLRSTRRDGSRKWPSDIKVVLGDWTNDSIRGYYEPVTGTPLKCQVVVDPQISSAIFVPPFWKNINTQGLSGSIGKSSTVTASEQTTVTASSSHSISSYVGVGAGIEGVALEASVRVTAGREWGRSQSSGHGGSDFTTISEGWSHSADFAVIEEHYSKCYTYQLRQGTQPIDGWSRVCEPLEVDQDATQLNIWDVQFSPLNNTNTHQWVPIARDWSNLALLRFPYAAQSSTCGKGPDKAVDGRIQLDNNASSYATTCTSSAPWWQVDLGSSQAVGKVRVWNRPCDAKSNEPCPVGLKDFYVFVSDTDFRTISSDPNVLKNDPRVHASFHAGVAIPGMTFLTLAQGQPITGRYVRIQMAGTGEFSLTEVQVFGTNHVEPDRYPRAVRNPTRNPDTFEVEIYDSVSNKYQWVPMRGRLLWNGAADNVLGTQIVGPGGAIINWSLTNGGSEFLTEAQSFSNTWRAGISMEASVGVAIKVQMGAGYEYSSGMTEEESRTVSYENAFELAGSVGGFPSMVGGQIVLWPDQCRYRLHPYYYETTERSKDGFEHRFLVVDYMVPSFLDRTADLQPCRDGQYSLP</sequence>
<dbReference type="PANTHER" id="PTHR45713">
    <property type="entry name" value="FTP DOMAIN-CONTAINING PROTEIN"/>
    <property type="match status" value="1"/>
</dbReference>
<protein>
    <recommendedName>
        <fullName evidence="9">Fucolectin tachylectin-4 pentraxin-1 domain-containing protein</fullName>
    </recommendedName>
</protein>
<keyword evidence="6" id="KW-0106">Calcium</keyword>
<gene>
    <name evidence="10" type="ORF">SYV04_40180</name>
</gene>
<feature type="signal peptide" evidence="8">
    <location>
        <begin position="1"/>
        <end position="23"/>
    </location>
</feature>
<keyword evidence="4" id="KW-0479">Metal-binding</keyword>
<dbReference type="InterPro" id="IPR006585">
    <property type="entry name" value="FTP1"/>
</dbReference>
<evidence type="ECO:0000313" key="10">
    <source>
        <dbReference type="EMBL" id="MDY7232673.1"/>
    </source>
</evidence>
<evidence type="ECO:0000256" key="1">
    <source>
        <dbReference type="ARBA" id="ARBA00002219"/>
    </source>
</evidence>
<comment type="caution">
    <text evidence="10">The sequence shown here is derived from an EMBL/GenBank/DDBJ whole genome shotgun (WGS) entry which is preliminary data.</text>
</comment>
<feature type="chain" id="PRO_5045883366" description="Fucolectin tachylectin-4 pentraxin-1 domain-containing protein" evidence="8">
    <location>
        <begin position="24"/>
        <end position="1078"/>
    </location>
</feature>
<keyword evidence="5" id="KW-0430">Lectin</keyword>
<reference evidence="10 11" key="1">
    <citation type="submission" date="2023-12" db="EMBL/GenBank/DDBJ databases">
        <title>the genome sequence of Hyalangium sp. s54d21.</title>
        <authorList>
            <person name="Zhang X."/>
        </authorList>
    </citation>
    <scope>NUCLEOTIDE SEQUENCE [LARGE SCALE GENOMIC DNA]</scope>
    <source>
        <strain evidence="11">s54d21</strain>
    </source>
</reference>
<dbReference type="SUPFAM" id="SSF69318">
    <property type="entry name" value="Integrin alpha N-terminal domain"/>
    <property type="match status" value="1"/>
</dbReference>
<keyword evidence="7" id="KW-1015">Disulfide bond</keyword>
<dbReference type="PROSITE" id="PS51257">
    <property type="entry name" value="PROKAR_LIPOPROTEIN"/>
    <property type="match status" value="1"/>
</dbReference>
<keyword evidence="11" id="KW-1185">Reference proteome</keyword>
<dbReference type="InterPro" id="IPR008979">
    <property type="entry name" value="Galactose-bd-like_sf"/>
</dbReference>
<accession>A0ABU5HGT4</accession>
<evidence type="ECO:0000256" key="8">
    <source>
        <dbReference type="SAM" id="SignalP"/>
    </source>
</evidence>
<feature type="domain" description="Fucolectin tachylectin-4 pentraxin-1" evidence="9">
    <location>
        <begin position="716"/>
        <end position="878"/>
    </location>
</feature>
<evidence type="ECO:0000256" key="7">
    <source>
        <dbReference type="ARBA" id="ARBA00023157"/>
    </source>
</evidence>
<keyword evidence="8" id="KW-0732">Signal</keyword>
<comment type="subunit">
    <text evidence="3">Homotrimer.</text>
</comment>
<evidence type="ECO:0000256" key="5">
    <source>
        <dbReference type="ARBA" id="ARBA00022734"/>
    </source>
</evidence>
<dbReference type="Gene3D" id="2.60.120.260">
    <property type="entry name" value="Galactose-binding domain-like"/>
    <property type="match status" value="1"/>
</dbReference>
<evidence type="ECO:0000256" key="2">
    <source>
        <dbReference type="ARBA" id="ARBA00010147"/>
    </source>
</evidence>
<dbReference type="SUPFAM" id="SSF49785">
    <property type="entry name" value="Galactose-binding domain-like"/>
    <property type="match status" value="1"/>
</dbReference>
<dbReference type="SMART" id="SM00607">
    <property type="entry name" value="FTP"/>
    <property type="match status" value="1"/>
</dbReference>
<dbReference type="Proteomes" id="UP001291309">
    <property type="component" value="Unassembled WGS sequence"/>
</dbReference>
<proteinExistence type="inferred from homology"/>
<comment type="function">
    <text evidence="1">Acts as a defensive agent. Recognizes blood group fucosylated oligosaccharides including A, B, H and Lewis B-type antigens. Does not recognize Lewis A antigen and has low affinity for monovalent haptens.</text>
</comment>
<dbReference type="PANTHER" id="PTHR45713:SF6">
    <property type="entry name" value="F5_8 TYPE C DOMAIN-CONTAINING PROTEIN"/>
    <property type="match status" value="1"/>
</dbReference>
<name>A0ABU5HGT4_9BACT</name>